<organism evidence="6 7">
    <name type="scientific">Enterovibrio norvegicus DSM 15893</name>
    <dbReference type="NCBI Taxonomy" id="1121869"/>
    <lineage>
        <taxon>Bacteria</taxon>
        <taxon>Pseudomonadati</taxon>
        <taxon>Pseudomonadota</taxon>
        <taxon>Gammaproteobacteria</taxon>
        <taxon>Vibrionales</taxon>
        <taxon>Vibrionaceae</taxon>
        <taxon>Enterovibrio</taxon>
    </lineage>
</organism>
<dbReference type="EMBL" id="FOWR01000001">
    <property type="protein sequence ID" value="SFO69370.1"/>
    <property type="molecule type" value="Genomic_DNA"/>
</dbReference>
<dbReference type="FunFam" id="1.10.10.10:FF:000001">
    <property type="entry name" value="LysR family transcriptional regulator"/>
    <property type="match status" value="1"/>
</dbReference>
<keyword evidence="2" id="KW-0805">Transcription regulation</keyword>
<evidence type="ECO:0000256" key="1">
    <source>
        <dbReference type="ARBA" id="ARBA00009437"/>
    </source>
</evidence>
<dbReference type="InterPro" id="IPR036388">
    <property type="entry name" value="WH-like_DNA-bd_sf"/>
</dbReference>
<dbReference type="InterPro" id="IPR005119">
    <property type="entry name" value="LysR_subst-bd"/>
</dbReference>
<proteinExistence type="inferred from homology"/>
<keyword evidence="4" id="KW-0804">Transcription</keyword>
<accession>A0A1I5J9Q6</accession>
<dbReference type="Proteomes" id="UP000182692">
    <property type="component" value="Unassembled WGS sequence"/>
</dbReference>
<protein>
    <submittedName>
        <fullName evidence="6">DNA-binding transcriptional regulator, LysR family</fullName>
    </submittedName>
</protein>
<dbReference type="Pfam" id="PF03466">
    <property type="entry name" value="LysR_substrate"/>
    <property type="match status" value="1"/>
</dbReference>
<dbReference type="InterPro" id="IPR000847">
    <property type="entry name" value="LysR_HTH_N"/>
</dbReference>
<dbReference type="Pfam" id="PF00126">
    <property type="entry name" value="HTH_1"/>
    <property type="match status" value="1"/>
</dbReference>
<dbReference type="SUPFAM" id="SSF53850">
    <property type="entry name" value="Periplasmic binding protein-like II"/>
    <property type="match status" value="1"/>
</dbReference>
<dbReference type="PANTHER" id="PTHR30579:SF7">
    <property type="entry name" value="HTH-TYPE TRANSCRIPTIONAL REGULATOR LRHA-RELATED"/>
    <property type="match status" value="1"/>
</dbReference>
<evidence type="ECO:0000259" key="5">
    <source>
        <dbReference type="PROSITE" id="PS50931"/>
    </source>
</evidence>
<evidence type="ECO:0000256" key="3">
    <source>
        <dbReference type="ARBA" id="ARBA00023125"/>
    </source>
</evidence>
<dbReference type="PROSITE" id="PS50931">
    <property type="entry name" value="HTH_LYSR"/>
    <property type="match status" value="1"/>
</dbReference>
<dbReference type="OrthoDB" id="5723059at2"/>
<gene>
    <name evidence="6" type="ORF">SAMN03084138_00050</name>
</gene>
<dbReference type="Gene3D" id="3.40.190.10">
    <property type="entry name" value="Periplasmic binding protein-like II"/>
    <property type="match status" value="2"/>
</dbReference>
<dbReference type="GO" id="GO:0003677">
    <property type="term" value="F:DNA binding"/>
    <property type="evidence" value="ECO:0007669"/>
    <property type="project" value="UniProtKB-KW"/>
</dbReference>
<reference evidence="6 7" key="1">
    <citation type="submission" date="2016-10" db="EMBL/GenBank/DDBJ databases">
        <authorList>
            <person name="de Groot N.N."/>
        </authorList>
    </citation>
    <scope>NUCLEOTIDE SEQUENCE [LARGE SCALE GENOMIC DNA]</scope>
    <source>
        <strain evidence="6 7">DSM 15893</strain>
    </source>
</reference>
<feature type="domain" description="HTH lysR-type" evidence="5">
    <location>
        <begin position="1"/>
        <end position="58"/>
    </location>
</feature>
<dbReference type="PRINTS" id="PR00039">
    <property type="entry name" value="HTHLYSR"/>
</dbReference>
<dbReference type="InterPro" id="IPR036390">
    <property type="entry name" value="WH_DNA-bd_sf"/>
</dbReference>
<evidence type="ECO:0000313" key="6">
    <source>
        <dbReference type="EMBL" id="SFO69370.1"/>
    </source>
</evidence>
<dbReference type="GeneID" id="35873541"/>
<dbReference type="PANTHER" id="PTHR30579">
    <property type="entry name" value="TRANSCRIPTIONAL REGULATOR"/>
    <property type="match status" value="1"/>
</dbReference>
<dbReference type="Gene3D" id="1.10.10.10">
    <property type="entry name" value="Winged helix-like DNA-binding domain superfamily/Winged helix DNA-binding domain"/>
    <property type="match status" value="1"/>
</dbReference>
<dbReference type="AlphaFoldDB" id="A0A1I5J9Q6"/>
<dbReference type="GO" id="GO:0003700">
    <property type="term" value="F:DNA-binding transcription factor activity"/>
    <property type="evidence" value="ECO:0007669"/>
    <property type="project" value="InterPro"/>
</dbReference>
<evidence type="ECO:0000313" key="7">
    <source>
        <dbReference type="Proteomes" id="UP000182692"/>
    </source>
</evidence>
<evidence type="ECO:0000256" key="4">
    <source>
        <dbReference type="ARBA" id="ARBA00023163"/>
    </source>
</evidence>
<dbReference type="STRING" id="1121869.SAMN03084138_00050"/>
<keyword evidence="3 6" id="KW-0238">DNA-binding</keyword>
<sequence>MDIDSLRSFLAIVDTGSFTRAAAQIHRTQSAISMQIKRLEEELGSTLFNRDKRPLSLSLSGQRLVSHARRLVAGHDEALIAFKQEDASRPIRIGCPDDYAESLLPRLLESLRAHVNGHITFDVLCASSTRIRQRLDSGELDVVVVTRAPDSDEGWLLQHDQGVWIMGSDKQLPLRRPLPLALFDKNCKFHTTALDGLGKFGIDVDLYAFTTSASTLKGLVRSNVAISAMASNSVPDDLNVITHVNLPPLPAIDIVLVTATRAHPLLSASVVSSLAQTFAARYSERASIA</sequence>
<evidence type="ECO:0000256" key="2">
    <source>
        <dbReference type="ARBA" id="ARBA00023015"/>
    </source>
</evidence>
<comment type="similarity">
    <text evidence="1">Belongs to the LysR transcriptional regulatory family.</text>
</comment>
<dbReference type="RefSeq" id="WP_074924796.1">
    <property type="nucleotide sequence ID" value="NZ_FOWR01000001.1"/>
</dbReference>
<name>A0A1I5J9Q6_9GAMM</name>
<dbReference type="SUPFAM" id="SSF46785">
    <property type="entry name" value="Winged helix' DNA-binding domain"/>
    <property type="match status" value="1"/>
</dbReference>
<dbReference type="InterPro" id="IPR050176">
    <property type="entry name" value="LTTR"/>
</dbReference>